<accession>C1EC43</accession>
<dbReference type="AlphaFoldDB" id="C1EC43"/>
<evidence type="ECO:0000313" key="3">
    <source>
        <dbReference type="EMBL" id="ACO65834.1"/>
    </source>
</evidence>
<dbReference type="PROSITE" id="PS51203">
    <property type="entry name" value="CS"/>
    <property type="match status" value="1"/>
</dbReference>
<dbReference type="Gene3D" id="2.60.40.790">
    <property type="match status" value="1"/>
</dbReference>
<feature type="domain" description="CS" evidence="2">
    <location>
        <begin position="265"/>
        <end position="357"/>
    </location>
</feature>
<evidence type="ECO:0000313" key="4">
    <source>
        <dbReference type="Proteomes" id="UP000002009"/>
    </source>
</evidence>
<dbReference type="GeneID" id="8246129"/>
<gene>
    <name evidence="3" type="ORF">MICPUN_61286</name>
</gene>
<dbReference type="InterPro" id="IPR008978">
    <property type="entry name" value="HSP20-like_chaperone"/>
</dbReference>
<dbReference type="InterPro" id="IPR037898">
    <property type="entry name" value="NudC_fam"/>
</dbReference>
<feature type="compositionally biased region" description="Acidic residues" evidence="1">
    <location>
        <begin position="7"/>
        <end position="16"/>
    </location>
</feature>
<dbReference type="GO" id="GO:0005737">
    <property type="term" value="C:cytoplasm"/>
    <property type="evidence" value="ECO:0007669"/>
    <property type="project" value="TreeGrafter"/>
</dbReference>
<organism evidence="3 4">
    <name type="scientific">Micromonas commoda (strain RCC299 / NOUM17 / CCMP2709)</name>
    <name type="common">Picoplanktonic green alga</name>
    <dbReference type="NCBI Taxonomy" id="296587"/>
    <lineage>
        <taxon>Eukaryota</taxon>
        <taxon>Viridiplantae</taxon>
        <taxon>Chlorophyta</taxon>
        <taxon>Mamiellophyceae</taxon>
        <taxon>Mamiellales</taxon>
        <taxon>Mamiellaceae</taxon>
        <taxon>Micromonas</taxon>
    </lineage>
</organism>
<dbReference type="InterPro" id="IPR007052">
    <property type="entry name" value="CS_dom"/>
</dbReference>
<dbReference type="GO" id="GO:0051082">
    <property type="term" value="F:unfolded protein binding"/>
    <property type="evidence" value="ECO:0007669"/>
    <property type="project" value="TreeGrafter"/>
</dbReference>
<protein>
    <recommendedName>
        <fullName evidence="2">CS domain-containing protein</fullName>
    </recommendedName>
</protein>
<dbReference type="STRING" id="296587.C1EC43"/>
<dbReference type="OMA" id="DESTWTM"/>
<dbReference type="GO" id="GO:0006457">
    <property type="term" value="P:protein folding"/>
    <property type="evidence" value="ECO:0007669"/>
    <property type="project" value="TreeGrafter"/>
</dbReference>
<dbReference type="Pfam" id="PF04969">
    <property type="entry name" value="CS"/>
    <property type="match status" value="1"/>
</dbReference>
<sequence>MPGDDAPATEDEELNTPEEKEAWLRAHGVEIESAEDRRKKAEAAAAATRPLEHVEGVTRRVKYVRIPADDSEPFEQLEIILAQDAAGDQLPDILRPRFIGGGAINEKMAREQAIRQLGENGAALTGAALENASAQGSTETFALVRPSPTNGNTGVYLYLDEVGMLKGLAPNARADGLARDCGFDGVQFYGDMFVGRIQAEPLPMRNVDFAVADLSVGSEWLRAAAAENYRHNQQMSELQAAMKDKGGMTTIGFGGGSGDGEMPKGEGDGYRWSQTDDEVEVVVDAGEGTKAKDVWAMFRPDHVKVVVNGETKFEVGGDKPPGLFRKVRPDDCTWTIEKGKVVVTLQKTDEQLWHDLVAVP</sequence>
<name>C1EC43_MICCC</name>
<reference evidence="3 4" key="1">
    <citation type="journal article" date="2009" name="Science">
        <title>Green evolution and dynamic adaptations revealed by genomes of the marine picoeukaryotes Micromonas.</title>
        <authorList>
            <person name="Worden A.Z."/>
            <person name="Lee J.H."/>
            <person name="Mock T."/>
            <person name="Rouze P."/>
            <person name="Simmons M.P."/>
            <person name="Aerts A.L."/>
            <person name="Allen A.E."/>
            <person name="Cuvelier M.L."/>
            <person name="Derelle E."/>
            <person name="Everett M.V."/>
            <person name="Foulon E."/>
            <person name="Grimwood J."/>
            <person name="Gundlach H."/>
            <person name="Henrissat B."/>
            <person name="Napoli C."/>
            <person name="McDonald S.M."/>
            <person name="Parker M.S."/>
            <person name="Rombauts S."/>
            <person name="Salamov A."/>
            <person name="Von Dassow P."/>
            <person name="Badger J.H."/>
            <person name="Coutinho P.M."/>
            <person name="Demir E."/>
            <person name="Dubchak I."/>
            <person name="Gentemann C."/>
            <person name="Eikrem W."/>
            <person name="Gready J.E."/>
            <person name="John U."/>
            <person name="Lanier W."/>
            <person name="Lindquist E.A."/>
            <person name="Lucas S."/>
            <person name="Mayer K.F."/>
            <person name="Moreau H."/>
            <person name="Not F."/>
            <person name="Otillar R."/>
            <person name="Panaud O."/>
            <person name="Pangilinan J."/>
            <person name="Paulsen I."/>
            <person name="Piegu B."/>
            <person name="Poliakov A."/>
            <person name="Robbens S."/>
            <person name="Schmutz J."/>
            <person name="Toulza E."/>
            <person name="Wyss T."/>
            <person name="Zelensky A."/>
            <person name="Zhou K."/>
            <person name="Armbrust E.V."/>
            <person name="Bhattacharya D."/>
            <person name="Goodenough U.W."/>
            <person name="Van de Peer Y."/>
            <person name="Grigoriev I.V."/>
        </authorList>
    </citation>
    <scope>NUCLEOTIDE SEQUENCE [LARGE SCALE GENOMIC DNA]</scope>
    <source>
        <strain evidence="4">RCC299 / NOUM17</strain>
    </source>
</reference>
<dbReference type="eggNOG" id="ENOG502S3Y4">
    <property type="taxonomic scope" value="Eukaryota"/>
</dbReference>
<dbReference type="KEGG" id="mis:MICPUN_61286"/>
<dbReference type="EMBL" id="CP001329">
    <property type="protein sequence ID" value="ACO65834.1"/>
    <property type="molecule type" value="Genomic_DNA"/>
</dbReference>
<dbReference type="CDD" id="cd06467">
    <property type="entry name" value="p23_NUDC_like"/>
    <property type="match status" value="1"/>
</dbReference>
<proteinExistence type="predicted"/>
<feature type="region of interest" description="Disordered" evidence="1">
    <location>
        <begin position="1"/>
        <end position="22"/>
    </location>
</feature>
<dbReference type="RefSeq" id="XP_002504576.1">
    <property type="nucleotide sequence ID" value="XM_002504530.1"/>
</dbReference>
<dbReference type="InParanoid" id="C1EC43"/>
<dbReference type="OrthoDB" id="496827at2759"/>
<dbReference type="SUPFAM" id="SSF49764">
    <property type="entry name" value="HSP20-like chaperones"/>
    <property type="match status" value="1"/>
</dbReference>
<dbReference type="Proteomes" id="UP000002009">
    <property type="component" value="Chromosome 9"/>
</dbReference>
<evidence type="ECO:0000259" key="2">
    <source>
        <dbReference type="PROSITE" id="PS51203"/>
    </source>
</evidence>
<keyword evidence="4" id="KW-1185">Reference proteome</keyword>
<evidence type="ECO:0000256" key="1">
    <source>
        <dbReference type="SAM" id="MobiDB-lite"/>
    </source>
</evidence>
<dbReference type="PANTHER" id="PTHR12356">
    <property type="entry name" value="NUCLEAR MOVEMENT PROTEIN NUDC"/>
    <property type="match status" value="1"/>
</dbReference>